<dbReference type="InterPro" id="IPR003593">
    <property type="entry name" value="AAA+_ATPase"/>
</dbReference>
<dbReference type="PANTHER" id="PTHR11669">
    <property type="entry name" value="REPLICATION FACTOR C / DNA POLYMERASE III GAMMA-TAU SUBUNIT"/>
    <property type="match status" value="1"/>
</dbReference>
<evidence type="ECO:0000256" key="7">
    <source>
        <dbReference type="ARBA" id="ARBA00049244"/>
    </source>
</evidence>
<dbReference type="Pfam" id="PF22608">
    <property type="entry name" value="DNAX_ATPase_lid"/>
    <property type="match status" value="1"/>
</dbReference>
<dbReference type="CDD" id="cd00009">
    <property type="entry name" value="AAA"/>
    <property type="match status" value="1"/>
</dbReference>
<protein>
    <recommendedName>
        <fullName evidence="8">DNA polymerase III subunit gamma/tau</fullName>
        <ecNumber evidence="8">2.7.7.7</ecNumber>
    </recommendedName>
</protein>
<keyword evidence="8" id="KW-0548">Nucleotidyltransferase</keyword>
<dbReference type="InterPro" id="IPR045085">
    <property type="entry name" value="HLD_clamp_pol_III_gamma_tau"/>
</dbReference>
<dbReference type="Pfam" id="PF13177">
    <property type="entry name" value="DNA_pol3_delta2"/>
    <property type="match status" value="1"/>
</dbReference>
<comment type="subunit">
    <text evidence="8">DNA polymerase III contains a core (composed of alpha, epsilon and theta chains) that associates with a tau subunit. This core dimerizes to form the POLIII' complex. PolIII' associates with the gamma complex (composed of gamma, delta, delta', psi and chi chains) and with the beta chain to form the complete DNA polymerase III complex.</text>
</comment>
<evidence type="ECO:0000256" key="3">
    <source>
        <dbReference type="ARBA" id="ARBA00022741"/>
    </source>
</evidence>
<evidence type="ECO:0000256" key="5">
    <source>
        <dbReference type="ARBA" id="ARBA00022840"/>
    </source>
</evidence>
<comment type="function">
    <text evidence="8">DNA polymerase III is a complex, multichain enzyme responsible for most of the replicative synthesis in bacteria. This DNA polymerase also exhibits 3' to 5' exonuclease activity.</text>
</comment>
<keyword evidence="6 8" id="KW-0239">DNA-directed DNA polymerase</keyword>
<keyword evidence="11" id="KW-1185">Reference proteome</keyword>
<evidence type="ECO:0000256" key="2">
    <source>
        <dbReference type="ARBA" id="ARBA00022723"/>
    </source>
</evidence>
<accession>A0ABZ0UPN6</accession>
<evidence type="ECO:0000313" key="10">
    <source>
        <dbReference type="EMBL" id="WPX97502.1"/>
    </source>
</evidence>
<keyword evidence="2" id="KW-0479">Metal-binding</keyword>
<evidence type="ECO:0000313" key="11">
    <source>
        <dbReference type="Proteomes" id="UP001325140"/>
    </source>
</evidence>
<dbReference type="NCBIfam" id="TIGR02397">
    <property type="entry name" value="dnaX_nterm"/>
    <property type="match status" value="1"/>
</dbReference>
<dbReference type="SUPFAM" id="SSF52540">
    <property type="entry name" value="P-loop containing nucleoside triphosphate hydrolases"/>
    <property type="match status" value="1"/>
</dbReference>
<evidence type="ECO:0000256" key="4">
    <source>
        <dbReference type="ARBA" id="ARBA00022833"/>
    </source>
</evidence>
<proteinExistence type="inferred from homology"/>
<keyword evidence="3 8" id="KW-0547">Nucleotide-binding</keyword>
<evidence type="ECO:0000256" key="8">
    <source>
        <dbReference type="RuleBase" id="RU364063"/>
    </source>
</evidence>
<dbReference type="PANTHER" id="PTHR11669:SF0">
    <property type="entry name" value="PROTEIN STICHEL-LIKE 2"/>
    <property type="match status" value="1"/>
</dbReference>
<keyword evidence="8" id="KW-0808">Transferase</keyword>
<keyword evidence="5 8" id="KW-0067">ATP-binding</keyword>
<keyword evidence="8" id="KW-0235">DNA replication</keyword>
<dbReference type="RefSeq" id="WP_323722164.1">
    <property type="nucleotide sequence ID" value="NZ_CP110343.1"/>
</dbReference>
<dbReference type="Proteomes" id="UP001325140">
    <property type="component" value="Chromosome"/>
</dbReference>
<dbReference type="InterPro" id="IPR050238">
    <property type="entry name" value="DNA_Rep/Repair_Clamp_Loader"/>
</dbReference>
<evidence type="ECO:0000256" key="1">
    <source>
        <dbReference type="ARBA" id="ARBA00006360"/>
    </source>
</evidence>
<name>A0ABZ0UPN6_9RICK</name>
<dbReference type="EMBL" id="CP110343">
    <property type="protein sequence ID" value="WPX97502.1"/>
    <property type="molecule type" value="Genomic_DNA"/>
</dbReference>
<gene>
    <name evidence="8" type="primary">dnaX</name>
    <name evidence="10" type="ORF">Fokcrypt_00005</name>
</gene>
<evidence type="ECO:0000256" key="6">
    <source>
        <dbReference type="ARBA" id="ARBA00022932"/>
    </source>
</evidence>
<reference evidence="10" key="1">
    <citation type="submission" date="2022-10" db="EMBL/GenBank/DDBJ databases">
        <title>Host association and intracellularity evolved multiple times independently in the Rickettsiales.</title>
        <authorList>
            <person name="Castelli M."/>
            <person name="Nardi T."/>
            <person name="Gammuto L."/>
            <person name="Bellinzona G."/>
            <person name="Sabaneyeva E."/>
            <person name="Potekhin A."/>
            <person name="Serra V."/>
            <person name="Petroni G."/>
            <person name="Sassera D."/>
        </authorList>
    </citation>
    <scope>NUCLEOTIDE SEQUENCE [LARGE SCALE GENOMIC DNA]</scope>
    <source>
        <strain evidence="10">US_Bl 11III1</strain>
    </source>
</reference>
<keyword evidence="4" id="KW-0862">Zinc</keyword>
<dbReference type="SMART" id="SM00382">
    <property type="entry name" value="AAA"/>
    <property type="match status" value="1"/>
</dbReference>
<comment type="similarity">
    <text evidence="1 8">Belongs to the DnaX/STICHEL family.</text>
</comment>
<sequence length="526" mass="59339">MTDSGSHIVLSRKYRPSKFLDVVGQDVSVKVIKNAVLLNRVPHAILLTGTRGVGKTTIARLIAKALNCVNLGDNGEGCGMCNNCVQLMKMQHPDVMEIDAASNTSVNDVRDIIETAQYMPLQARYKIFIIDEVHMVSSSGFNAILKTLEEPPSHVKFILATTEFRKIPETIISRCQRVHLRALSQFELTEYYDDVLKKEGCKMEEGVADVVAEAAKGSIRDGLSILEQALTVALFNSQNSPTITLDDIESLIGHVSLLTAAEVLKDIAHSDVERGLERTRKLCHSGIDQAKAILEALLVVIHGCIVRNGTIRSPDSWLSVLLDDTRVMDKAFLLKAWNLLVELQKQAKYTLDITKMLEVTLVKMSYVGTFESTDKLMDILRMIMNDEVIKPTFVDSVVEYENCITDSFYKLEQLINLIIDKGKTELSYTISNELRVADVNYDNHTMKINPISDEKKAYLMLHLAEVTGKNWNLEFVTDMEYPTYFDLKKINKDLTFKKIKETSFIQSIQKFMGDFEIEKVLHDDKD</sequence>
<dbReference type="InterPro" id="IPR027417">
    <property type="entry name" value="P-loop_NTPase"/>
</dbReference>
<dbReference type="Gene3D" id="3.40.50.300">
    <property type="entry name" value="P-loop containing nucleotide triphosphate hydrolases"/>
    <property type="match status" value="1"/>
</dbReference>
<evidence type="ECO:0000259" key="9">
    <source>
        <dbReference type="SMART" id="SM00382"/>
    </source>
</evidence>
<organism evidence="10 11">
    <name type="scientific">Candidatus Fokinia crypta</name>
    <dbReference type="NCBI Taxonomy" id="1920990"/>
    <lineage>
        <taxon>Bacteria</taxon>
        <taxon>Pseudomonadati</taxon>
        <taxon>Pseudomonadota</taxon>
        <taxon>Alphaproteobacteria</taxon>
        <taxon>Rickettsiales</taxon>
        <taxon>Candidatus Midichloriaceae</taxon>
        <taxon>Candidatus Fokinia</taxon>
    </lineage>
</organism>
<dbReference type="InterPro" id="IPR012763">
    <property type="entry name" value="DNA_pol_III_sug/sutau_N"/>
</dbReference>
<comment type="catalytic activity">
    <reaction evidence="7 8">
        <text>DNA(n) + a 2'-deoxyribonucleoside 5'-triphosphate = DNA(n+1) + diphosphate</text>
        <dbReference type="Rhea" id="RHEA:22508"/>
        <dbReference type="Rhea" id="RHEA-COMP:17339"/>
        <dbReference type="Rhea" id="RHEA-COMP:17340"/>
        <dbReference type="ChEBI" id="CHEBI:33019"/>
        <dbReference type="ChEBI" id="CHEBI:61560"/>
        <dbReference type="ChEBI" id="CHEBI:173112"/>
        <dbReference type="EC" id="2.7.7.7"/>
    </reaction>
</comment>
<dbReference type="EC" id="2.7.7.7" evidence="8"/>
<dbReference type="Gene3D" id="1.10.8.60">
    <property type="match status" value="1"/>
</dbReference>
<feature type="domain" description="AAA+ ATPase" evidence="9">
    <location>
        <begin position="41"/>
        <end position="183"/>
    </location>
</feature>